<feature type="compositionally biased region" description="Low complexity" evidence="7">
    <location>
        <begin position="245"/>
        <end position="260"/>
    </location>
</feature>
<sequence length="500" mass="56164">MLIENVDALKAWLTKTLTPICDADPEALAKYIVALVKKDKTLEELRELCNDQLEVFLQKETKSFVESLFVSLDNKSYQHVDSGVAKGHQAQQSQPPTSQHSAPGNTEKRRKSDELPDKEDRDHRRTRSRSPRRGNDSVQKKPFVCKTSSVKPYEPEPYKPTEGRPGQQPWGGGPRGPKPQQYQPQQRVPNPNLVSVPTVGSMEDKGLPGQQQHHPPQQQQQQQQLQQLQHSPNRRVVASKRGLDVPPYQEQVPPQQPNQYSNPEQQFHRGPPAKRGHFDFNRLGPRRGGGRGAYNTSSENATLEVRKIPRELNNIAKINEHFSKFGTIVNLQVCYGGDPEAALVSFASHHQANSAYRSSEPVFNNRFVKVFWHNKEQQQQQSQQGPAQQGAEAQPPSVKDRLGYHSAHKVDNTVDNSEKGFVHSTTGGSLTKTVFNPAAVKGNKSNSAEKAAQIIKSQEALKKTEEAKKVWSTYFTEKSVVVSGHTELYWVTHLTTTQRI</sequence>
<feature type="compositionally biased region" description="Low complexity" evidence="7">
    <location>
        <begin position="207"/>
        <end position="230"/>
    </location>
</feature>
<dbReference type="GeneID" id="106175369"/>
<dbReference type="AlphaFoldDB" id="A0A1S3JQU9"/>
<feature type="compositionally biased region" description="Low complexity" evidence="7">
    <location>
        <begin position="377"/>
        <end position="397"/>
    </location>
</feature>
<dbReference type="InterPro" id="IPR035979">
    <property type="entry name" value="RBD_domain_sf"/>
</dbReference>
<dbReference type="InterPro" id="IPR012677">
    <property type="entry name" value="Nucleotide-bd_a/b_plait_sf"/>
</dbReference>
<feature type="compositionally biased region" description="Basic and acidic residues" evidence="7">
    <location>
        <begin position="153"/>
        <end position="162"/>
    </location>
</feature>
<name>A0A1S3JQU9_LINAN</name>
<dbReference type="GO" id="GO:0008270">
    <property type="term" value="F:zinc ion binding"/>
    <property type="evidence" value="ECO:0007669"/>
    <property type="project" value="UniProtKB-KW"/>
</dbReference>
<dbReference type="RefSeq" id="XP_013412768.2">
    <property type="nucleotide sequence ID" value="XM_013557314.2"/>
</dbReference>
<keyword evidence="2" id="KW-0863">Zinc-finger</keyword>
<evidence type="ECO:0000256" key="2">
    <source>
        <dbReference type="ARBA" id="ARBA00022771"/>
    </source>
</evidence>
<dbReference type="Gene3D" id="1.20.1390.10">
    <property type="entry name" value="PWI domain"/>
    <property type="match status" value="1"/>
</dbReference>
<evidence type="ECO:0000256" key="3">
    <source>
        <dbReference type="ARBA" id="ARBA00022833"/>
    </source>
</evidence>
<dbReference type="Pfam" id="PF01480">
    <property type="entry name" value="PWI"/>
    <property type="match status" value="1"/>
</dbReference>
<evidence type="ECO:0000256" key="4">
    <source>
        <dbReference type="ARBA" id="ARBA00022884"/>
    </source>
</evidence>
<protein>
    <submittedName>
        <fullName evidence="10">RNA-binding protein 26-like</fullName>
    </submittedName>
</protein>
<dbReference type="FunFam" id="3.30.70.330:FF:000330">
    <property type="entry name" value="RNA-binding motif protein 26"/>
    <property type="match status" value="1"/>
</dbReference>
<evidence type="ECO:0000259" key="8">
    <source>
        <dbReference type="PROSITE" id="PS50102"/>
    </source>
</evidence>
<feature type="region of interest" description="Disordered" evidence="7">
    <location>
        <begin position="80"/>
        <end position="298"/>
    </location>
</feature>
<feature type="domain" description="RRM" evidence="8">
    <location>
        <begin position="301"/>
        <end position="375"/>
    </location>
</feature>
<dbReference type="Gene3D" id="3.30.70.330">
    <property type="match status" value="1"/>
</dbReference>
<dbReference type="InterPro" id="IPR002483">
    <property type="entry name" value="PWI_dom"/>
</dbReference>
<keyword evidence="5" id="KW-0175">Coiled coil</keyword>
<reference evidence="10" key="1">
    <citation type="submission" date="2025-08" db="UniProtKB">
        <authorList>
            <consortium name="RefSeq"/>
        </authorList>
    </citation>
    <scope>IDENTIFICATION</scope>
    <source>
        <tissue evidence="10">Gonads</tissue>
    </source>
</reference>
<feature type="compositionally biased region" description="Basic and acidic residues" evidence="7">
    <location>
        <begin position="106"/>
        <end position="123"/>
    </location>
</feature>
<keyword evidence="1" id="KW-0479">Metal-binding</keyword>
<dbReference type="OrthoDB" id="443401at2759"/>
<keyword evidence="3" id="KW-0862">Zinc</keyword>
<evidence type="ECO:0000256" key="7">
    <source>
        <dbReference type="SAM" id="MobiDB-lite"/>
    </source>
</evidence>
<gene>
    <name evidence="10" type="primary">LOC106175369</name>
</gene>
<proteinExistence type="predicted"/>
<evidence type="ECO:0000256" key="5">
    <source>
        <dbReference type="ARBA" id="ARBA00023054"/>
    </source>
</evidence>
<organism evidence="9 10">
    <name type="scientific">Lingula anatina</name>
    <name type="common">Brachiopod</name>
    <name type="synonym">Lingula unguis</name>
    <dbReference type="NCBI Taxonomy" id="7574"/>
    <lineage>
        <taxon>Eukaryota</taxon>
        <taxon>Metazoa</taxon>
        <taxon>Spiralia</taxon>
        <taxon>Lophotrochozoa</taxon>
        <taxon>Brachiopoda</taxon>
        <taxon>Linguliformea</taxon>
        <taxon>Lingulata</taxon>
        <taxon>Lingulida</taxon>
        <taxon>Linguloidea</taxon>
        <taxon>Lingulidae</taxon>
        <taxon>Lingula</taxon>
    </lineage>
</organism>
<dbReference type="PROSITE" id="PS50102">
    <property type="entry name" value="RRM"/>
    <property type="match status" value="1"/>
</dbReference>
<dbReference type="InterPro" id="IPR000504">
    <property type="entry name" value="RRM_dom"/>
</dbReference>
<keyword evidence="4 6" id="KW-0694">RNA-binding</keyword>
<feature type="region of interest" description="Disordered" evidence="7">
    <location>
        <begin position="375"/>
        <end position="399"/>
    </location>
</feature>
<dbReference type="KEGG" id="lak:106175369"/>
<feature type="compositionally biased region" description="Polar residues" evidence="7">
    <location>
        <begin position="89"/>
        <end position="104"/>
    </location>
</feature>
<dbReference type="PANTHER" id="PTHR14398:SF0">
    <property type="entry name" value="ZINC FINGER PROTEIN SWM"/>
    <property type="match status" value="1"/>
</dbReference>
<dbReference type="FunCoup" id="A0A1S3JQU9">
    <property type="interactions" value="3114"/>
</dbReference>
<evidence type="ECO:0000256" key="1">
    <source>
        <dbReference type="ARBA" id="ARBA00022723"/>
    </source>
</evidence>
<dbReference type="InterPro" id="IPR045137">
    <property type="entry name" value="RBM26/27"/>
</dbReference>
<dbReference type="GO" id="GO:0005634">
    <property type="term" value="C:nucleus"/>
    <property type="evidence" value="ECO:0007669"/>
    <property type="project" value="TreeGrafter"/>
</dbReference>
<accession>A0A1S3JQU9</accession>
<dbReference type="InParanoid" id="A0A1S3JQU9"/>
<feature type="compositionally biased region" description="Low complexity" evidence="7">
    <location>
        <begin position="178"/>
        <end position="189"/>
    </location>
</feature>
<dbReference type="GO" id="GO:0003723">
    <property type="term" value="F:RNA binding"/>
    <property type="evidence" value="ECO:0007669"/>
    <property type="project" value="UniProtKB-UniRule"/>
</dbReference>
<dbReference type="CDD" id="cd12257">
    <property type="entry name" value="RRM1_RBM26_like"/>
    <property type="match status" value="1"/>
</dbReference>
<evidence type="ECO:0000313" key="10">
    <source>
        <dbReference type="RefSeq" id="XP_013412768.2"/>
    </source>
</evidence>
<dbReference type="STRING" id="7574.A0A1S3JQU9"/>
<keyword evidence="9" id="KW-1185">Reference proteome</keyword>
<dbReference type="SUPFAM" id="SSF54928">
    <property type="entry name" value="RNA-binding domain, RBD"/>
    <property type="match status" value="1"/>
</dbReference>
<dbReference type="PANTHER" id="PTHR14398">
    <property type="entry name" value="RNA RECOGNITION RRM/RNP DOMAIN"/>
    <property type="match status" value="1"/>
</dbReference>
<evidence type="ECO:0000256" key="6">
    <source>
        <dbReference type="PROSITE-ProRule" id="PRU00176"/>
    </source>
</evidence>
<dbReference type="Proteomes" id="UP000085678">
    <property type="component" value="Unplaced"/>
</dbReference>
<evidence type="ECO:0000313" key="9">
    <source>
        <dbReference type="Proteomes" id="UP000085678"/>
    </source>
</evidence>